<accession>A0A1C2E855</accession>
<organism evidence="1 2">
    <name type="scientific">Pseudomonas graminis</name>
    <dbReference type="NCBI Taxonomy" id="158627"/>
    <lineage>
        <taxon>Bacteria</taxon>
        <taxon>Pseudomonadati</taxon>
        <taxon>Pseudomonadota</taxon>
        <taxon>Gammaproteobacteria</taxon>
        <taxon>Pseudomonadales</taxon>
        <taxon>Pseudomonadaceae</taxon>
        <taxon>Pseudomonas</taxon>
    </lineage>
</organism>
<dbReference type="RefSeq" id="WP_065987737.1">
    <property type="nucleotide sequence ID" value="NZ_MDEN01000058.1"/>
</dbReference>
<dbReference type="EMBL" id="MDEN01000058">
    <property type="protein sequence ID" value="OCX23171.1"/>
    <property type="molecule type" value="Genomic_DNA"/>
</dbReference>
<gene>
    <name evidence="1" type="ORF">BBI10_07440</name>
</gene>
<comment type="caution">
    <text evidence="1">The sequence shown here is derived from an EMBL/GenBank/DDBJ whole genome shotgun (WGS) entry which is preliminary data.</text>
</comment>
<proteinExistence type="predicted"/>
<dbReference type="AlphaFoldDB" id="A0A1C2E855"/>
<name>A0A1C2E855_9PSED</name>
<dbReference type="Proteomes" id="UP000095143">
    <property type="component" value="Unassembled WGS sequence"/>
</dbReference>
<sequence>MHQGMIETQVSAGCLLFTHSACTDLQKSDAADCVLYTQLAATKKHARFTSTSAWNDTWLAAFIRFGWALNTHETLSCPALELGPGSVWGWLKSKWPIFMPNDMLSDSESALWRSVSSRPNQPAVDLLARQALGPLVPRDTSDVQKGQKVVLQFGFLNLNAGLSVALVSFTHRTALKDDFVFETLQPHDIVGNIDLRFYSLRLMDLVYTPLRKNVSQALEGRRPSLVCALAGADA</sequence>
<reference evidence="1 2" key="1">
    <citation type="submission" date="2016-08" db="EMBL/GenBank/DDBJ databases">
        <title>Whole genome sequence of Pseudomonas graminis strain UASWS1507, a potential biological control agent for agriculture.</title>
        <authorList>
            <person name="Crovadore J."/>
            <person name="Calmin G."/>
            <person name="Chablais R."/>
            <person name="Cochard B."/>
            <person name="Lefort F."/>
        </authorList>
    </citation>
    <scope>NUCLEOTIDE SEQUENCE [LARGE SCALE GENOMIC DNA]</scope>
    <source>
        <strain evidence="1 2">UASWS1507</strain>
    </source>
</reference>
<protein>
    <submittedName>
        <fullName evidence="1">Uncharacterized protein</fullName>
    </submittedName>
</protein>
<evidence type="ECO:0000313" key="2">
    <source>
        <dbReference type="Proteomes" id="UP000095143"/>
    </source>
</evidence>
<evidence type="ECO:0000313" key="1">
    <source>
        <dbReference type="EMBL" id="OCX23171.1"/>
    </source>
</evidence>
<dbReference type="OrthoDB" id="6884932at2"/>